<keyword evidence="17" id="KW-0156">Chromatin regulator</keyword>
<feature type="domain" description="PHD-type" evidence="38">
    <location>
        <begin position="2446"/>
        <end position="2497"/>
    </location>
</feature>
<evidence type="ECO:0000313" key="45">
    <source>
        <dbReference type="Proteomes" id="UP000319801"/>
    </source>
</evidence>
<dbReference type="SUPFAM" id="SSF49562">
    <property type="entry name" value="C2 domain (Calcium/lipid-binding domain, CaLB)"/>
    <property type="match status" value="1"/>
</dbReference>
<dbReference type="PROSITE" id="PS50020">
    <property type="entry name" value="WW_DOMAIN_2"/>
    <property type="match status" value="2"/>
</dbReference>
<evidence type="ECO:0000256" key="3">
    <source>
        <dbReference type="ARBA" id="ARBA00004413"/>
    </source>
</evidence>
<dbReference type="PROSITE" id="PS50004">
    <property type="entry name" value="C2"/>
    <property type="match status" value="1"/>
</dbReference>
<dbReference type="InterPro" id="IPR001202">
    <property type="entry name" value="WW_dom"/>
</dbReference>
<feature type="region of interest" description="Disordered" evidence="35">
    <location>
        <begin position="980"/>
        <end position="1053"/>
    </location>
</feature>
<evidence type="ECO:0000256" key="35">
    <source>
        <dbReference type="SAM" id="MobiDB-lite"/>
    </source>
</evidence>
<dbReference type="GO" id="GO:0016567">
    <property type="term" value="P:protein ubiquitination"/>
    <property type="evidence" value="ECO:0007669"/>
    <property type="project" value="UniProtKB-UniPathway"/>
</dbReference>
<evidence type="ECO:0000259" key="42">
    <source>
        <dbReference type="PROSITE" id="PS50827"/>
    </source>
</evidence>
<dbReference type="FunFam" id="3.30.40.10:FF:000036">
    <property type="entry name" value="nucleosome-remodeling factor subunit BPTF isoform X1"/>
    <property type="match status" value="1"/>
</dbReference>
<feature type="compositionally biased region" description="Acidic residues" evidence="35">
    <location>
        <begin position="122"/>
        <end position="151"/>
    </location>
</feature>
<dbReference type="SMART" id="SM00239">
    <property type="entry name" value="C2"/>
    <property type="match status" value="1"/>
</dbReference>
<dbReference type="OrthoDB" id="784962at2759"/>
<dbReference type="SMART" id="SM00185">
    <property type="entry name" value="ARM"/>
    <property type="match status" value="8"/>
</dbReference>
<evidence type="ECO:0000256" key="29">
    <source>
        <dbReference type="PROSITE-ProRule" id="PRU00035"/>
    </source>
</evidence>
<dbReference type="Gene3D" id="2.60.40.150">
    <property type="entry name" value="C2 domain"/>
    <property type="match status" value="1"/>
</dbReference>
<feature type="region of interest" description="Disordered" evidence="35">
    <location>
        <begin position="1253"/>
        <end position="1387"/>
    </location>
</feature>
<feature type="region of interest" description="Disordered" evidence="35">
    <location>
        <begin position="1200"/>
        <end position="1222"/>
    </location>
</feature>
<dbReference type="Gene3D" id="3.30.40.10">
    <property type="entry name" value="Zinc/RING finger domain, C3HC4 (zinc finger)"/>
    <property type="match status" value="3"/>
</dbReference>
<dbReference type="Proteomes" id="UP000319801">
    <property type="component" value="Unassembled WGS sequence"/>
</dbReference>
<keyword evidence="9" id="KW-0597">Phosphoprotein</keyword>
<keyword evidence="13 31" id="KW-0863">Zinc-finger</keyword>
<feature type="region of interest" description="Disordered" evidence="35">
    <location>
        <begin position="1141"/>
        <end position="1166"/>
    </location>
</feature>
<evidence type="ECO:0000256" key="22">
    <source>
        <dbReference type="ARBA" id="ARBA00023136"/>
    </source>
</evidence>
<keyword evidence="20 34" id="KW-0175">Coiled coil</keyword>
<comment type="catalytic activity">
    <reaction evidence="1">
        <text>S-ubiquitinyl-[E2 ubiquitin-conjugating enzyme]-L-cysteine + [acceptor protein]-L-lysine = [E2 ubiquitin-conjugating enzyme]-L-cysteine + N(6)-ubiquitinyl-[acceptor protein]-L-lysine.</text>
        <dbReference type="EC" id="2.3.2.26"/>
    </reaction>
</comment>
<dbReference type="InterPro" id="IPR000225">
    <property type="entry name" value="Armadillo"/>
</dbReference>
<dbReference type="InterPro" id="IPR019786">
    <property type="entry name" value="Zinc_finger_PHD-type_CS"/>
</dbReference>
<dbReference type="PROSITE" id="PS50014">
    <property type="entry name" value="BROMODOMAIN_2"/>
    <property type="match status" value="1"/>
</dbReference>
<dbReference type="PROSITE" id="PS00633">
    <property type="entry name" value="BROMODOMAIN_1"/>
    <property type="match status" value="1"/>
</dbReference>
<feature type="coiled-coil region" evidence="34">
    <location>
        <begin position="2181"/>
        <end position="2216"/>
    </location>
</feature>
<dbReference type="Pfam" id="PF00514">
    <property type="entry name" value="Arm"/>
    <property type="match status" value="5"/>
</dbReference>
<dbReference type="CDD" id="cd15559">
    <property type="entry name" value="PHD1_BPTF"/>
    <property type="match status" value="1"/>
</dbReference>
<keyword evidence="7 33" id="KW-0813">Transport</keyword>
<dbReference type="Pfam" id="PF01749">
    <property type="entry name" value="IBB"/>
    <property type="match status" value="1"/>
</dbReference>
<evidence type="ECO:0000256" key="7">
    <source>
        <dbReference type="ARBA" id="ARBA00022448"/>
    </source>
</evidence>
<dbReference type="FunFam" id="1.25.10.10:FF:000009">
    <property type="entry name" value="Importin subunit alpha"/>
    <property type="match status" value="1"/>
</dbReference>
<evidence type="ECO:0000256" key="9">
    <source>
        <dbReference type="ARBA" id="ARBA00022553"/>
    </source>
</evidence>
<dbReference type="InterPro" id="IPR036427">
    <property type="entry name" value="Bromodomain-like_sf"/>
</dbReference>
<dbReference type="GO" id="GO:0005886">
    <property type="term" value="C:plasma membrane"/>
    <property type="evidence" value="ECO:0007669"/>
    <property type="project" value="UniProtKB-SubCell"/>
</dbReference>
<dbReference type="Gene3D" id="2.20.70.10">
    <property type="match status" value="2"/>
</dbReference>
<feature type="compositionally biased region" description="Polar residues" evidence="35">
    <location>
        <begin position="3276"/>
        <end position="3291"/>
    </location>
</feature>
<keyword evidence="23" id="KW-0804">Transcription</keyword>
<dbReference type="PRINTS" id="PR00503">
    <property type="entry name" value="BROMODOMAIN"/>
</dbReference>
<feature type="compositionally biased region" description="Polar residues" evidence="35">
    <location>
        <begin position="1208"/>
        <end position="1222"/>
    </location>
</feature>
<feature type="domain" description="PHD-type" evidence="38">
    <location>
        <begin position="2388"/>
        <end position="2439"/>
    </location>
</feature>
<dbReference type="GO" id="GO:0005737">
    <property type="term" value="C:cytoplasm"/>
    <property type="evidence" value="ECO:0007669"/>
    <property type="project" value="UniProtKB-ARBA"/>
</dbReference>
<dbReference type="Gene3D" id="1.20.5.690">
    <property type="entry name" value="Importin-alpha, importin-beta-binding domain"/>
    <property type="match status" value="1"/>
</dbReference>
<evidence type="ECO:0000256" key="18">
    <source>
        <dbReference type="ARBA" id="ARBA00022927"/>
    </source>
</evidence>
<dbReference type="SUPFAM" id="SSF48371">
    <property type="entry name" value="ARM repeat"/>
    <property type="match status" value="1"/>
</dbReference>
<dbReference type="InterPro" id="IPR001510">
    <property type="entry name" value="Znf_PARP"/>
</dbReference>
<dbReference type="FunFam" id="2.20.70.10:FF:000014">
    <property type="entry name" value="E3 ubiquitin-protein ligase SMURF1"/>
    <property type="match status" value="1"/>
</dbReference>
<comment type="subcellular location">
    <subcellularLocation>
        <location evidence="3">Cell membrane</location>
        <topology evidence="3">Peripheral membrane protein</topology>
        <orientation evidence="3">Cytoplasmic side</orientation>
    </subcellularLocation>
    <subcellularLocation>
        <location evidence="2">Nucleus</location>
    </subcellularLocation>
</comment>
<dbReference type="FunFam" id="3.30.2160.10:FF:000001">
    <property type="entry name" value="E3 ubiquitin-protein ligase NEDD4-like"/>
    <property type="match status" value="1"/>
</dbReference>
<dbReference type="InterPro" id="IPR011989">
    <property type="entry name" value="ARM-like"/>
</dbReference>
<feature type="region of interest" description="Disordered" evidence="35">
    <location>
        <begin position="538"/>
        <end position="682"/>
    </location>
</feature>
<evidence type="ECO:0000256" key="23">
    <source>
        <dbReference type="ARBA" id="ARBA00023163"/>
    </source>
</evidence>
<feature type="domain" description="PHD-type" evidence="38">
    <location>
        <begin position="355"/>
        <end position="402"/>
    </location>
</feature>
<feature type="domain" description="WW" evidence="39">
    <location>
        <begin position="3361"/>
        <end position="3394"/>
    </location>
</feature>
<dbReference type="InterPro" id="IPR036975">
    <property type="entry name" value="Importin-a_IBB_sf"/>
</dbReference>
<feature type="region of interest" description="Disordered" evidence="35">
    <location>
        <begin position="2056"/>
        <end position="2076"/>
    </location>
</feature>
<dbReference type="Gene3D" id="3.30.2160.10">
    <property type="entry name" value="Hect, E3 ligase catalytic domain"/>
    <property type="match status" value="1"/>
</dbReference>
<evidence type="ECO:0000256" key="14">
    <source>
        <dbReference type="ARBA" id="ARBA00022782"/>
    </source>
</evidence>
<dbReference type="Pfam" id="PF00168">
    <property type="entry name" value="C2"/>
    <property type="match status" value="1"/>
</dbReference>
<evidence type="ECO:0000256" key="8">
    <source>
        <dbReference type="ARBA" id="ARBA00022475"/>
    </source>
</evidence>
<dbReference type="InterPro" id="IPR002652">
    <property type="entry name" value="Importin-a_IBB"/>
</dbReference>
<dbReference type="Gene3D" id="1.25.10.10">
    <property type="entry name" value="Leucine-rich Repeat Variant"/>
    <property type="match status" value="1"/>
</dbReference>
<dbReference type="PROSITE" id="PS01159">
    <property type="entry name" value="WW_DOMAIN_1"/>
    <property type="match status" value="1"/>
</dbReference>
<dbReference type="Pfam" id="PF00439">
    <property type="entry name" value="Bromodomain"/>
    <property type="match status" value="1"/>
</dbReference>
<dbReference type="FunFam" id="2.20.70.10:FF:000017">
    <property type="entry name" value="E3 ubiquitin-protein ligase"/>
    <property type="match status" value="1"/>
</dbReference>
<dbReference type="InterPro" id="IPR001487">
    <property type="entry name" value="Bromodomain"/>
</dbReference>
<dbReference type="EC" id="2.3.2.26" evidence="6"/>
<dbReference type="SMART" id="SM00297">
    <property type="entry name" value="BROMO"/>
    <property type="match status" value="1"/>
</dbReference>
<evidence type="ECO:0000259" key="36">
    <source>
        <dbReference type="PROSITE" id="PS50004"/>
    </source>
</evidence>
<accession>A0A556TTB7</accession>
<evidence type="ECO:0000256" key="17">
    <source>
        <dbReference type="ARBA" id="ARBA00022853"/>
    </source>
</evidence>
<dbReference type="SMART" id="SM00456">
    <property type="entry name" value="WW"/>
    <property type="match status" value="2"/>
</dbReference>
<evidence type="ECO:0000259" key="37">
    <source>
        <dbReference type="PROSITE" id="PS50014"/>
    </source>
</evidence>
<evidence type="ECO:0000259" key="39">
    <source>
        <dbReference type="PROSITE" id="PS50020"/>
    </source>
</evidence>
<evidence type="ECO:0000256" key="15">
    <source>
        <dbReference type="ARBA" id="ARBA00022786"/>
    </source>
</evidence>
<dbReference type="SUPFAM" id="SSF47370">
    <property type="entry name" value="Bromodomain"/>
    <property type="match status" value="1"/>
</dbReference>
<keyword evidence="45" id="KW-1185">Reference proteome</keyword>
<evidence type="ECO:0000256" key="24">
    <source>
        <dbReference type="ARBA" id="ARBA00023242"/>
    </source>
</evidence>
<evidence type="ECO:0000256" key="5">
    <source>
        <dbReference type="ARBA" id="ARBA00010394"/>
    </source>
</evidence>
<feature type="compositionally biased region" description="Polar residues" evidence="35">
    <location>
        <begin position="2056"/>
        <end position="2074"/>
    </location>
</feature>
<organism evidence="44 45">
    <name type="scientific">Bagarius yarrelli</name>
    <name type="common">Goonch</name>
    <name type="synonym">Bagrus yarrelli</name>
    <dbReference type="NCBI Taxonomy" id="175774"/>
    <lineage>
        <taxon>Eukaryota</taxon>
        <taxon>Metazoa</taxon>
        <taxon>Chordata</taxon>
        <taxon>Craniata</taxon>
        <taxon>Vertebrata</taxon>
        <taxon>Euteleostomi</taxon>
        <taxon>Actinopterygii</taxon>
        <taxon>Neopterygii</taxon>
        <taxon>Teleostei</taxon>
        <taxon>Ostariophysi</taxon>
        <taxon>Siluriformes</taxon>
        <taxon>Sisoridae</taxon>
        <taxon>Sisorinae</taxon>
        <taxon>Bagarius</taxon>
    </lineage>
</organism>
<evidence type="ECO:0000256" key="19">
    <source>
        <dbReference type="ARBA" id="ARBA00023015"/>
    </source>
</evidence>
<feature type="compositionally biased region" description="Basic and acidic residues" evidence="35">
    <location>
        <begin position="1289"/>
        <end position="1307"/>
    </location>
</feature>
<evidence type="ECO:0000256" key="30">
    <source>
        <dbReference type="PROSITE-ProRule" id="PRU00104"/>
    </source>
</evidence>
<evidence type="ECO:0000256" key="20">
    <source>
        <dbReference type="ARBA" id="ARBA00023054"/>
    </source>
</evidence>
<dbReference type="InterPro" id="IPR001965">
    <property type="entry name" value="Znf_PHD"/>
</dbReference>
<dbReference type="CDD" id="cd08382">
    <property type="entry name" value="C2_Smurf-like"/>
    <property type="match status" value="1"/>
</dbReference>
<dbReference type="InterPro" id="IPR011011">
    <property type="entry name" value="Znf_FYVE_PHD"/>
</dbReference>
<dbReference type="InterPro" id="IPR018359">
    <property type="entry name" value="Bromodomain_CS"/>
</dbReference>
<dbReference type="PROSITE" id="PS50237">
    <property type="entry name" value="HECT"/>
    <property type="match status" value="1"/>
</dbReference>
<dbReference type="PROSITE" id="PS50064">
    <property type="entry name" value="ZF_PARP_2"/>
    <property type="match status" value="1"/>
</dbReference>
<evidence type="ECO:0000256" key="21">
    <source>
        <dbReference type="ARBA" id="ARBA00023117"/>
    </source>
</evidence>
<dbReference type="SMART" id="SM00249">
    <property type="entry name" value="PHD"/>
    <property type="match status" value="3"/>
</dbReference>
<evidence type="ECO:0000256" key="4">
    <source>
        <dbReference type="ARBA" id="ARBA00004906"/>
    </source>
</evidence>
<reference evidence="44 45" key="1">
    <citation type="journal article" date="2019" name="Genome Biol. Evol.">
        <title>Whole-Genome Sequencing of the Giant Devil Catfish, Bagarius yarrelli.</title>
        <authorList>
            <person name="Jiang W."/>
            <person name="Lv Y."/>
            <person name="Cheng L."/>
            <person name="Yang K."/>
            <person name="Chao B."/>
            <person name="Wang X."/>
            <person name="Li Y."/>
            <person name="Pan X."/>
            <person name="You X."/>
            <person name="Zhang Y."/>
            <person name="Yang J."/>
            <person name="Li J."/>
            <person name="Zhang X."/>
            <person name="Liu S."/>
            <person name="Sun C."/>
            <person name="Yang J."/>
            <person name="Shi Q."/>
        </authorList>
    </citation>
    <scope>NUCLEOTIDE SEQUENCE [LARGE SCALE GENOMIC DNA]</scope>
    <source>
        <strain evidence="44">JWS20170419001</strain>
        <tissue evidence="44">Muscle</tissue>
    </source>
</reference>
<feature type="region of interest" description="Disordered" evidence="35">
    <location>
        <begin position="1654"/>
        <end position="1687"/>
    </location>
</feature>
<dbReference type="Gene3D" id="3.30.2410.10">
    <property type="entry name" value="Hect, E3 ligase catalytic domain"/>
    <property type="match status" value="1"/>
</dbReference>
<comment type="caution">
    <text evidence="44">The sequence shown here is derived from an EMBL/GenBank/DDBJ whole genome shotgun (WGS) entry which is preliminary data.</text>
</comment>
<dbReference type="PROSITE" id="PS01359">
    <property type="entry name" value="ZF_PHD_1"/>
    <property type="match status" value="1"/>
</dbReference>
<name>A0A556TTB7_BAGYA</name>
<dbReference type="PANTHER" id="PTHR45975:SF2">
    <property type="entry name" value="NUCLEOSOME-REMODELING FACTOR SUBUNIT BPTF"/>
    <property type="match status" value="1"/>
</dbReference>
<keyword evidence="24" id="KW-0539">Nucleus</keyword>
<sequence length="3781" mass="423916">MRGRRGRPSVRGLVPKEASRAAVRGSRGGRGRGRRRGRGRGLWTLDSEVDENYQPSKRGRRRGSSLLRGRGGRGSRGKRGGRGGRRKRLYDDHESSTEEGEDALSLQSEGDDGDFFRHSEVEADYEEDEEEYVDDDDGSDYMGELPDEDDASCSSLGSRSQSSTCGDTPGRKRTRVYRPHAPVFEEENVPPLELPKSSDDMLVPATYLLTAASIYEVLRNFSTVLRLSPFCFEDFCAALSGQEQCTLLAETHISLMKAILREEDTSNTSFGPADLKDSVNSTLYFMDGMTWPEVVRAYCESDPEYHHVLSVQNQDDFPYEPLESKLKVLQLLVDQFLTTNVAREELMSEGVVTYDDHCRVCHHLGDLLCCETCSAVYHLECVKPPLLQVPEEEWQCEVCVAHRVPGVGDSLTQSQKIRPYIRHEPIGFDRHQRKYWFLNRRIIVEEDGEHENKTIWYYSTKVQLAELLDTLDRTYWEKQLCVTLEELRDEIHVHMDITEELTDKARGNNTSYLTAANEEILERVRAKQEMEMERLKRKAAEELQQSKKEEQLSVAPEDKSVQAQTGAEEGNHSAEASCESGTPAASVSSMSQLPGPSDGSAELLKESCQGELPETADTSLSSSVNIGGPLSPQTADENSTGSLKAENNADVAQKACSSSQDEKDEGKETGIGETPIGLHGPLSATRMVTRLRNPDSKLCQQKSQQVAAESYKVLKNEKYTSVLVLSQQAEVDRPNSHYTKELVMKGPSGSYFRLGQEGKYRVYQNQYSTNTLALNKHQHREDYDKRRHLSHKFCLTPAGDFKWNGSIYGSRMLTLCTLRLTIIQLENNIPAPFLHPNWDSHRANWSKAVQICNKAREFALALAILECAIKPVAMLPVWKDSLGHTRLHRMTSLEREEKEKVRKREKKLEEEETMQQATWVKYTFRIKHQVWKQKGEEYRVTGYGGWCWISKSRVHRFVPRLPGNTNVNYRQELEAGKSIKNPADLNFTENPEMSESSKPEEDKKKTNEMKEDNRKKEVEIGVDGKTPGTQMGDEKDADGGHGVSDDSPVKQEEAEPEPFFYDLVDVSEGFLFRTAYKKKVSPAKLDELLGHRVKQQTIEEKQKKSAICANPKVVIQRLKFKMEPHGAVACIQPEVKSDVQKGVTEKQDPVSSLEHSVSQKAETNGSTTKCFEQVVESGGSGNTPSLSQTQSGIPETLQGADIDDLSRSKNCTVPPSTGDSIGQKIISTVNQQTSVNTPAQGNNVASVNENRTGYKDQESKGNSPPFHQMNGQCVNEPEDSLSSSVINKMNDRKTDEDKKDPLLKEPQKSLVNGSTAVGGVHKRISNTDSLEGNPEYLPPQKVPRLGVTVEDLALSSPTMPKSDPSSDSKEHNSMEARLDGDDKVPQRTVVPSPVLSVEESSLSNDFVESPCSRGSHTSNMVPQMTTIVTGSTDSQIIYTSTVTESNTVSLLTTTTKATVTQETKPTTTSPSTVISPSLVCKAVTRVQSTRERVQLICFSRTKKGRSDTALPSYRKFSTKSCRKSIFVLPNEDLRRLARKGGFREVLFFSYNAKPALDFWPYPSPRPTFSITWRYRLQTVNSLAGVSLMLRLLWTCLRWDDMAVKPSLNAGTTRTETSETDITTTEIIKRRDVGPYGIRSEYCIRKIICPLGVPETPRADTCTPQRKGLRSSALRPKRPEPGKQDGPIIIETWVPEEDLHLWQIRAFAERAEREKAQAAEQARVSARRKALELQQQKRQEQKEQKQQAAAASTSSASPSTPSTPKTTSQVTPGTKVVLTTKMGTPVTFQQNKNFQQSFATWVQGQVSSSTVTTVSTMTGQTFQISGSPVSVTGKVVPLSTNSKIVTLSVPNIQGGVQQKVVGIIPSGTTGNQQNVTTLQPNTATVNIAAKAPGTATQQVITTGGQLRTGMTVLRTTTQQGAALGKTILRTPIVVQQGHTGKVVTQIIQGQPGSPVSNPQIRGTTTQTLASPRVTQGSVKLSLNQLSQLGQGAQKPKAAGVESQQGVTVMVQGQGQTAGQLQIIPPGVTVIPAPGQQLMQAVLPNGQVQRFLFTATPASPSTPGQTQPALKTCTPSPAQPVQAGAFAPRTPPMTHKAQMPIQSPTPIQAKATTNQMVLKQQEVRPQVQLHQGAQVIAVPALQFKPEQTVKLQVPVQIQQQTGAAQCQVDIKSQPVQNVVTLQTASVQEQLQRIQQLREQQQQKKRQQQEAKREQQQQAISQSDLIQKQQNAVIEQLKQKKPMTPAEREENQRMIVCNQVMKFILDKIDKEERQETRKRKREETVAQKHSKQMAVKLSALLFKHKEQLKAEIMKKRALLDRQLHLEVQDELKRDLEICQEREQAQAVTVDAQVTSKSLPTACKRKHEEEIASKSRKKMITTTSRESKKDTKLYCICKTPYDETKFYIGCDLCTNWYHGDCVGITEKEAKKMDDYICTECKQTQEGTTDELYCICRTPYDEAQFYIGCDRCQNWYHGRCVGILQSEATYIDEYICPQCQSTEDEMTVLTPLTEKDYEGLRRILRSLQAHKMAWPFLEPVDPEDAPDYYGVIKEPMDLSTMEERLLKRHYSKLTEYVADMTRIFDNCRYYNPSDSPFYQCAEEEMFNADMVTYRLNLFKNKGKGASELRRKRLEISVELRKTKRDEQILKKRNISNISDLQNTDHSTWPSHDWSLKRIIEGINSDKTFSVEQCHAIEALRRLLSEEKQSAIDAVVEAGLVTSLVNLLLSKDCAYIKHEATWALANITAGTLDQTKAVVDAGGIPALTRIIISGHYDTRQQAICAIGNIAGDSTKHRDMVIQNGTIKHLIQPLLYGELSNFRTDYLRKLAWSLSNLCRFKNPPPPVTAVKAMLPALLRLLQHDDSEVLSNTCRAFYFLTDGLNERMELVLQTGVLPRLVQLLVCPDTSIMTQSLCVLGNIVSGTDEQTQQILNSRVLELFPSLLRHPKSDIRKEATWIISNITAGKESQIQEVVDAGLVPLLVEVLQQGYYKTQKEAVRAISNYTRGGTVQQLAYLVQCGVLGPLLDILLAMDSMTILAILDIIQNLFMAAEEVGETQKMSLMIEECGGLAKLEVLQTHKNEMVYKAAIKIIEDYYSMEVLVGGLSHSKLHYVLCAKNLSKKDFFRLPDPFAKVVVDGSGQCHSTDTVRNSLDPKWNQHYDLYIGKLDSITISVWNHKKIHKKQGAGFLGCVRLLSNVINRLKDTGYQKLDLNKLGPNNNDTIRGQIVVSLQTTDRIGIGGSLVDCSRLFDNDLPDGPASEYASPGRPLSCLLDENTPILSSNGASGVTHANRTNSRAQERRVRSQRHRNYMSRTHLHTPADLPEGYEQRTTQQGQVYFLHTQTGVSTWHDPRVPRDLSNVNCDELGPLPPGWEIRNTATGRVYFVDHNNRTTQFTDPRLSANLHLVLNPNGSRGVENPNLSRAPQLKEQPVLCNLPEEAEDCLTAPKYKRDLVHKLKVLRQELAQQQPQAGHCRIELCRDEIFEESYRQVMKMRQKDLWKRLMVKFRGEEGLDYGGVAREWLYLLSHEMLNPYYGLFQYSRDDIYTLQINPDSAVNPEHLSYFHFVGRIMGMAVFHGHYIDGGFTLPFYKQLLGKSIILDDMEAVDPDLHNSLVWILENDITGVLDHTFCVEHNAYGQIIQHELKPNGKNIPVNEETKKEYLIVCGLGKIDIHDWRANTRLKHCTADSSIVKWFWKAVESFDEERRARLLQFVTGSSRVPLQGFKALQGAAGPRQFTIQQIDANTNNLPKAHTCFNRIDIPCYENYDKLYDKLLTAIEETCGFAVE</sequence>
<dbReference type="FunFam" id="3.30.2410.10:FF:000014">
    <property type="entry name" value="E3 ubiquitin-protein ligase SMURF1"/>
    <property type="match status" value="1"/>
</dbReference>
<feature type="region of interest" description="Disordered" evidence="35">
    <location>
        <begin position="3276"/>
        <end position="3300"/>
    </location>
</feature>
<feature type="compositionally biased region" description="Basic and acidic residues" evidence="35">
    <location>
        <begin position="538"/>
        <end position="560"/>
    </location>
</feature>
<protein>
    <recommendedName>
        <fullName evidence="25">E3 ubiquitin-protein ligase SMURF1</fullName>
        <ecNumber evidence="6">2.3.2.26</ecNumber>
    </recommendedName>
    <alternativeName>
        <fullName evidence="26">HECT-type E3 ubiquitin transferase SMURF1</fullName>
    </alternativeName>
    <alternativeName>
        <fullName evidence="27">SMAD ubiquitination regulatory factor 1</fullName>
    </alternativeName>
    <alternativeName>
        <fullName evidence="28">SMAD-specific E3 ubiquitin-protein ligase 1</fullName>
    </alternativeName>
</protein>
<evidence type="ECO:0000256" key="13">
    <source>
        <dbReference type="ARBA" id="ARBA00022771"/>
    </source>
</evidence>
<evidence type="ECO:0000256" key="2">
    <source>
        <dbReference type="ARBA" id="ARBA00004123"/>
    </source>
</evidence>
<dbReference type="UniPathway" id="UPA00143"/>
<evidence type="ECO:0000313" key="44">
    <source>
        <dbReference type="EMBL" id="TSK62595.1"/>
    </source>
</evidence>
<keyword evidence="12" id="KW-0677">Repeat</keyword>
<keyword evidence="18" id="KW-0653">Protein transport</keyword>
<dbReference type="InterPro" id="IPR018501">
    <property type="entry name" value="DDT_dom"/>
</dbReference>
<evidence type="ECO:0000256" key="32">
    <source>
        <dbReference type="PROSITE-ProRule" id="PRU00259"/>
    </source>
</evidence>
<keyword evidence="15 30" id="KW-0833">Ubl conjugation pathway</keyword>
<dbReference type="GO" id="GO:0030154">
    <property type="term" value="P:cell differentiation"/>
    <property type="evidence" value="ECO:0007669"/>
    <property type="project" value="UniProtKB-KW"/>
</dbReference>
<dbReference type="EMBL" id="VCAZ01000017">
    <property type="protein sequence ID" value="TSK62595.1"/>
    <property type="molecule type" value="Genomic_DNA"/>
</dbReference>
<dbReference type="FunFam" id="3.90.1750.10:FF:000079">
    <property type="entry name" value="E3 ubiquitin-protein ligase"/>
    <property type="match status" value="1"/>
</dbReference>
<evidence type="ECO:0000256" key="26">
    <source>
        <dbReference type="ARBA" id="ARBA00079482"/>
    </source>
</evidence>
<evidence type="ECO:0000256" key="28">
    <source>
        <dbReference type="ARBA" id="ARBA00082741"/>
    </source>
</evidence>
<dbReference type="Pfam" id="PF00632">
    <property type="entry name" value="HECT"/>
    <property type="match status" value="1"/>
</dbReference>
<keyword evidence="14" id="KW-0221">Differentiation</keyword>
<feature type="compositionally biased region" description="Basic and acidic residues" evidence="35">
    <location>
        <begin position="660"/>
        <end position="670"/>
    </location>
</feature>
<feature type="compositionally biased region" description="Low complexity" evidence="35">
    <location>
        <begin position="152"/>
        <end position="163"/>
    </location>
</feature>
<dbReference type="InterPro" id="IPR035892">
    <property type="entry name" value="C2_domain_sf"/>
</dbReference>
<feature type="domain" description="PARP-type" evidence="40">
    <location>
        <begin position="2421"/>
        <end position="2523"/>
    </location>
</feature>
<comment type="pathway">
    <text evidence="4">Protein modification; protein ubiquitination.</text>
</comment>
<dbReference type="GO" id="GO:0045944">
    <property type="term" value="P:positive regulation of transcription by RNA polymerase II"/>
    <property type="evidence" value="ECO:0007669"/>
    <property type="project" value="UniProtKB-ARBA"/>
</dbReference>
<dbReference type="PROSITE" id="PS50176">
    <property type="entry name" value="ARM_REPEAT"/>
    <property type="match status" value="2"/>
</dbReference>
<feature type="repeat" description="ARM" evidence="32">
    <location>
        <begin position="2756"/>
        <end position="2798"/>
    </location>
</feature>
<evidence type="ECO:0000256" key="1">
    <source>
        <dbReference type="ARBA" id="ARBA00000885"/>
    </source>
</evidence>
<evidence type="ECO:0000256" key="34">
    <source>
        <dbReference type="SAM" id="Coils"/>
    </source>
</evidence>
<feature type="compositionally biased region" description="Basic and acidic residues" evidence="35">
    <location>
        <begin position="995"/>
        <end position="1019"/>
    </location>
</feature>
<feature type="compositionally biased region" description="Polar residues" evidence="35">
    <location>
        <begin position="1149"/>
        <end position="1166"/>
    </location>
</feature>
<dbReference type="GO" id="GO:0016589">
    <property type="term" value="C:NURF complex"/>
    <property type="evidence" value="ECO:0007669"/>
    <property type="project" value="InterPro"/>
</dbReference>
<feature type="compositionally biased region" description="Polar residues" evidence="35">
    <location>
        <begin position="579"/>
        <end position="594"/>
    </location>
</feature>
<evidence type="ECO:0000256" key="25">
    <source>
        <dbReference type="ARBA" id="ARBA00068653"/>
    </source>
</evidence>
<dbReference type="SMART" id="SM00571">
    <property type="entry name" value="DDT"/>
    <property type="match status" value="1"/>
</dbReference>
<dbReference type="InterPro" id="IPR028941">
    <property type="entry name" value="WHIM2_dom"/>
</dbReference>
<dbReference type="InterPro" id="IPR036020">
    <property type="entry name" value="WW_dom_sf"/>
</dbReference>
<evidence type="ECO:0000259" key="43">
    <source>
        <dbReference type="PROSITE" id="PS51214"/>
    </source>
</evidence>
<keyword evidence="16" id="KW-0862">Zinc</keyword>
<dbReference type="GO" id="GO:0061630">
    <property type="term" value="F:ubiquitin protein ligase activity"/>
    <property type="evidence" value="ECO:0007669"/>
    <property type="project" value="UniProtKB-EC"/>
</dbReference>
<feature type="compositionally biased region" description="Low complexity" evidence="35">
    <location>
        <begin position="1745"/>
        <end position="1768"/>
    </location>
</feature>
<dbReference type="InterPro" id="IPR016024">
    <property type="entry name" value="ARM-type_fold"/>
</dbReference>
<dbReference type="Gene3D" id="3.90.1750.10">
    <property type="entry name" value="Hect, E3 ligase catalytic domains"/>
    <property type="match status" value="1"/>
</dbReference>
<feature type="domain" description="IBB" evidence="43">
    <location>
        <begin position="2593"/>
        <end position="2656"/>
    </location>
</feature>
<proteinExistence type="inferred from homology"/>
<evidence type="ECO:0000259" key="38">
    <source>
        <dbReference type="PROSITE" id="PS50016"/>
    </source>
</evidence>
<dbReference type="Pfam" id="PF00628">
    <property type="entry name" value="PHD"/>
    <property type="match status" value="3"/>
</dbReference>
<dbReference type="InterPro" id="IPR038028">
    <property type="entry name" value="BPTF"/>
</dbReference>
<evidence type="ECO:0000256" key="27">
    <source>
        <dbReference type="ARBA" id="ARBA00082688"/>
    </source>
</evidence>
<feature type="domain" description="HECT" evidence="41">
    <location>
        <begin position="3489"/>
        <end position="3781"/>
    </location>
</feature>
<keyword evidence="10" id="KW-0808">Transferase</keyword>
<evidence type="ECO:0000256" key="31">
    <source>
        <dbReference type="PROSITE-ProRule" id="PRU00146"/>
    </source>
</evidence>
<evidence type="ECO:0000259" key="40">
    <source>
        <dbReference type="PROSITE" id="PS50064"/>
    </source>
</evidence>
<dbReference type="CDD" id="cd00201">
    <property type="entry name" value="WW"/>
    <property type="match status" value="2"/>
</dbReference>
<dbReference type="FunFam" id="3.30.40.10:FF:000048">
    <property type="entry name" value="nucleosome-remodeling factor subunit BPTF isoform X1"/>
    <property type="match status" value="2"/>
</dbReference>
<feature type="compositionally biased region" description="Basic and acidic residues" evidence="35">
    <location>
        <begin position="1032"/>
        <end position="1053"/>
    </location>
</feature>
<dbReference type="SUPFAM" id="SSF51045">
    <property type="entry name" value="WW domain"/>
    <property type="match status" value="2"/>
</dbReference>
<feature type="region of interest" description="Disordered" evidence="35">
    <location>
        <begin position="1"/>
        <end position="174"/>
    </location>
</feature>
<keyword evidence="8" id="KW-1003">Cell membrane</keyword>
<evidence type="ECO:0000256" key="11">
    <source>
        <dbReference type="ARBA" id="ARBA00022723"/>
    </source>
</evidence>
<feature type="domain" description="Bromo" evidence="37">
    <location>
        <begin position="2523"/>
        <end position="2593"/>
    </location>
</feature>
<dbReference type="GO" id="GO:0061608">
    <property type="term" value="F:nuclear import signal receptor activity"/>
    <property type="evidence" value="ECO:0007669"/>
    <property type="project" value="InterPro"/>
</dbReference>
<feature type="repeat" description="ARM" evidence="32">
    <location>
        <begin position="2713"/>
        <end position="2756"/>
    </location>
</feature>
<gene>
    <name evidence="44" type="ORF">Baya_4723</name>
</gene>
<feature type="compositionally biased region" description="Basic and acidic residues" evidence="35">
    <location>
        <begin position="1364"/>
        <end position="1385"/>
    </location>
</feature>
<feature type="compositionally biased region" description="Basic and acidic residues" evidence="35">
    <location>
        <begin position="1728"/>
        <end position="1744"/>
    </location>
</feature>
<dbReference type="FunFam" id="2.60.40.150:FF:000024">
    <property type="entry name" value="E3 ubiquitin-protein ligase"/>
    <property type="match status" value="1"/>
</dbReference>
<dbReference type="GO" id="GO:0045892">
    <property type="term" value="P:negative regulation of DNA-templated transcription"/>
    <property type="evidence" value="ECO:0007669"/>
    <property type="project" value="UniProtKB-ARBA"/>
</dbReference>
<dbReference type="SMART" id="SM00119">
    <property type="entry name" value="HECTc"/>
    <property type="match status" value="1"/>
</dbReference>
<keyword evidence="21 29" id="KW-0103">Bromodomain</keyword>
<dbReference type="PROSITE" id="PS50016">
    <property type="entry name" value="ZF_PHD_2"/>
    <property type="match status" value="3"/>
</dbReference>
<feature type="domain" description="WW" evidence="39">
    <location>
        <begin position="3315"/>
        <end position="3348"/>
    </location>
</feature>
<dbReference type="InterPro" id="IPR035983">
    <property type="entry name" value="Hect_E3_ubiquitin_ligase"/>
</dbReference>
<dbReference type="InterPro" id="IPR013083">
    <property type="entry name" value="Znf_RING/FYVE/PHD"/>
</dbReference>
<comment type="similarity">
    <text evidence="5">Belongs to the importin alpha family.</text>
</comment>
<dbReference type="GO" id="GO:0007398">
    <property type="term" value="P:ectoderm development"/>
    <property type="evidence" value="ECO:0007669"/>
    <property type="project" value="UniProtKB-ARBA"/>
</dbReference>
<dbReference type="PROSITE" id="PS51214">
    <property type="entry name" value="IBB"/>
    <property type="match status" value="1"/>
</dbReference>
<feature type="compositionally biased region" description="Basic residues" evidence="35">
    <location>
        <begin position="70"/>
        <end position="88"/>
    </location>
</feature>
<dbReference type="SUPFAM" id="SSF56204">
    <property type="entry name" value="Hect, E3 ligase catalytic domain"/>
    <property type="match status" value="1"/>
</dbReference>
<evidence type="ECO:0000256" key="10">
    <source>
        <dbReference type="ARBA" id="ARBA00022679"/>
    </source>
</evidence>
<feature type="region of interest" description="Disordered" evidence="35">
    <location>
        <begin position="1717"/>
        <end position="1773"/>
    </location>
</feature>
<evidence type="ECO:0000256" key="33">
    <source>
        <dbReference type="PROSITE-ProRule" id="PRU00561"/>
    </source>
</evidence>
<dbReference type="CDD" id="cd15560">
    <property type="entry name" value="PHD2_3_BPTF"/>
    <property type="match status" value="2"/>
</dbReference>
<evidence type="ECO:0000256" key="16">
    <source>
        <dbReference type="ARBA" id="ARBA00022833"/>
    </source>
</evidence>
<dbReference type="CDD" id="cd00078">
    <property type="entry name" value="HECTc"/>
    <property type="match status" value="1"/>
</dbReference>
<feature type="active site" description="Glycyl thioester intermediate" evidence="30">
    <location>
        <position position="3749"/>
    </location>
</feature>
<dbReference type="GO" id="GO:0008270">
    <property type="term" value="F:zinc ion binding"/>
    <property type="evidence" value="ECO:0007669"/>
    <property type="project" value="UniProtKB-KW"/>
</dbReference>
<dbReference type="GO" id="GO:0006606">
    <property type="term" value="P:protein import into nucleus"/>
    <property type="evidence" value="ECO:0007669"/>
    <property type="project" value="InterPro"/>
</dbReference>
<dbReference type="InterPro" id="IPR019787">
    <property type="entry name" value="Znf_PHD-finger"/>
</dbReference>
<dbReference type="GO" id="GO:0006338">
    <property type="term" value="P:chromatin remodeling"/>
    <property type="evidence" value="ECO:0007669"/>
    <property type="project" value="UniProtKB-ARBA"/>
</dbReference>
<dbReference type="InterPro" id="IPR032413">
    <property type="entry name" value="Arm_3"/>
</dbReference>
<evidence type="ECO:0000259" key="41">
    <source>
        <dbReference type="PROSITE" id="PS50237"/>
    </source>
</evidence>
<dbReference type="InterPro" id="IPR000008">
    <property type="entry name" value="C2_dom"/>
</dbReference>
<dbReference type="Pfam" id="PF16186">
    <property type="entry name" value="Arm_3"/>
    <property type="match status" value="1"/>
</dbReference>
<dbReference type="CDD" id="cd05509">
    <property type="entry name" value="Bromo_gcn5_like"/>
    <property type="match status" value="1"/>
</dbReference>
<dbReference type="Gene3D" id="1.20.920.10">
    <property type="entry name" value="Bromodomain-like"/>
    <property type="match status" value="1"/>
</dbReference>
<dbReference type="PROSITE" id="PS50827">
    <property type="entry name" value="DDT"/>
    <property type="match status" value="1"/>
</dbReference>
<dbReference type="Pfam" id="PF02791">
    <property type="entry name" value="DDT"/>
    <property type="match status" value="1"/>
</dbReference>
<feature type="compositionally biased region" description="Basic residues" evidence="35">
    <location>
        <begin position="27"/>
        <end position="39"/>
    </location>
</feature>
<feature type="domain" description="C2" evidence="36">
    <location>
        <begin position="3084"/>
        <end position="3206"/>
    </location>
</feature>
<dbReference type="SUPFAM" id="SSF57903">
    <property type="entry name" value="FYVE/PHD zinc finger"/>
    <property type="match status" value="3"/>
</dbReference>
<dbReference type="Pfam" id="PF15613">
    <property type="entry name" value="WSD"/>
    <property type="match status" value="1"/>
</dbReference>
<dbReference type="GO" id="GO:0000978">
    <property type="term" value="F:RNA polymerase II cis-regulatory region sequence-specific DNA binding"/>
    <property type="evidence" value="ECO:0007669"/>
    <property type="project" value="TreeGrafter"/>
</dbReference>
<dbReference type="InterPro" id="IPR000569">
    <property type="entry name" value="HECT_dom"/>
</dbReference>
<keyword evidence="19" id="KW-0805">Transcription regulation</keyword>
<keyword evidence="11" id="KW-0479">Metal-binding</keyword>
<feature type="domain" description="DDT" evidence="42">
    <location>
        <begin position="205"/>
        <end position="265"/>
    </location>
</feature>
<keyword evidence="22" id="KW-0472">Membrane</keyword>
<feature type="compositionally biased region" description="Polar residues" evidence="35">
    <location>
        <begin position="616"/>
        <end position="642"/>
    </location>
</feature>
<dbReference type="Pfam" id="PF00397">
    <property type="entry name" value="WW"/>
    <property type="match status" value="2"/>
</dbReference>
<evidence type="ECO:0000256" key="6">
    <source>
        <dbReference type="ARBA" id="ARBA00012485"/>
    </source>
</evidence>
<evidence type="ECO:0000256" key="12">
    <source>
        <dbReference type="ARBA" id="ARBA00022737"/>
    </source>
</evidence>
<dbReference type="PANTHER" id="PTHR45975">
    <property type="entry name" value="NUCLEOSOME-REMODELING FACTOR SUBUNIT BPTF"/>
    <property type="match status" value="1"/>
</dbReference>